<dbReference type="GO" id="GO:0016020">
    <property type="term" value="C:membrane"/>
    <property type="evidence" value="ECO:0007669"/>
    <property type="project" value="InterPro"/>
</dbReference>
<organism evidence="4 5">
    <name type="scientific">Aquibacillus koreensis</name>
    <dbReference type="NCBI Taxonomy" id="279446"/>
    <lineage>
        <taxon>Bacteria</taxon>
        <taxon>Bacillati</taxon>
        <taxon>Bacillota</taxon>
        <taxon>Bacilli</taxon>
        <taxon>Bacillales</taxon>
        <taxon>Bacillaceae</taxon>
        <taxon>Aquibacillus</taxon>
    </lineage>
</organism>
<dbReference type="Gene3D" id="3.30.70.2520">
    <property type="match status" value="1"/>
</dbReference>
<dbReference type="InterPro" id="IPR007173">
    <property type="entry name" value="ALO_C"/>
</dbReference>
<sequence length="420" mass="47670">MGKQQNWAGNFTYSTQNWHVPKNIEEVQQLVSRLSKLKVVGTRHSFNNIADSTENIVSLENLNQVLALDPEQMTVTVEAGIKYSDLCKYLNEHGFALHNLASLPHISVAGACTTATHGSGDKNSNLATVVRSLEIVTAEGDLVHFSREKDAEEFNAVVVGLGGLGVVTKITLDVVPTYHMRQDLYENLPLSNLKDHFDDIFSSAYSVSLFTDWKDESFNQVWLKELVTDQSKLTRNPTFFEATLAKEKCHPVPGHGSEHCTEQLGEPGIWHDRLPHFHMDFTPSSGKEIQSEFIVPRQYGYDALVALCELQEDISPILHISEIRTIASDDLWMSMNYKQDSVGIHFTFKDDLEAVKKVIPKIEAKLAPYHARPHWGKVFTMEPSQLQALYEKLPEFRKILEKYDPKGKFRNEFLDTYIFE</sequence>
<dbReference type="Gene3D" id="1.10.45.10">
    <property type="entry name" value="Vanillyl-alcohol Oxidase, Chain A, domain 4"/>
    <property type="match status" value="1"/>
</dbReference>
<dbReference type="InterPro" id="IPR036318">
    <property type="entry name" value="FAD-bd_PCMH-like_sf"/>
</dbReference>
<evidence type="ECO:0000313" key="5">
    <source>
        <dbReference type="Proteomes" id="UP001145072"/>
    </source>
</evidence>
<dbReference type="InterPro" id="IPR006094">
    <property type="entry name" value="Oxid_FAD_bind_N"/>
</dbReference>
<dbReference type="PANTHER" id="PTHR43762">
    <property type="entry name" value="L-GULONOLACTONE OXIDASE"/>
    <property type="match status" value="1"/>
</dbReference>
<dbReference type="InterPro" id="IPR016167">
    <property type="entry name" value="FAD-bd_PCMH_sub1"/>
</dbReference>
<keyword evidence="5" id="KW-1185">Reference proteome</keyword>
<dbReference type="Gene3D" id="3.30.70.2530">
    <property type="match status" value="1"/>
</dbReference>
<evidence type="ECO:0000256" key="2">
    <source>
        <dbReference type="ARBA" id="ARBA00023002"/>
    </source>
</evidence>
<keyword evidence="1" id="KW-0285">Flavoprotein</keyword>
<dbReference type="InterPro" id="IPR016166">
    <property type="entry name" value="FAD-bd_PCMH"/>
</dbReference>
<protein>
    <submittedName>
        <fullName evidence="4">FAD-binding protein</fullName>
    </submittedName>
</protein>
<dbReference type="InterPro" id="IPR010031">
    <property type="entry name" value="FAD_lactone_oxidase-like"/>
</dbReference>
<name>A0A9X4AID4_9BACI</name>
<dbReference type="Pfam" id="PF01565">
    <property type="entry name" value="FAD_binding_4"/>
    <property type="match status" value="1"/>
</dbReference>
<dbReference type="AlphaFoldDB" id="A0A9X4AID4"/>
<dbReference type="EMBL" id="JAMQJZ010000008">
    <property type="protein sequence ID" value="MDC3421042.1"/>
    <property type="molecule type" value="Genomic_DNA"/>
</dbReference>
<dbReference type="RefSeq" id="WP_259867628.1">
    <property type="nucleotide sequence ID" value="NZ_JAMQJZ010000008.1"/>
</dbReference>
<keyword evidence="2" id="KW-0560">Oxidoreductase</keyword>
<dbReference type="GO" id="GO:0003885">
    <property type="term" value="F:D-arabinono-1,4-lactone oxidase activity"/>
    <property type="evidence" value="ECO:0007669"/>
    <property type="project" value="InterPro"/>
</dbReference>
<dbReference type="PROSITE" id="PS51387">
    <property type="entry name" value="FAD_PCMH"/>
    <property type="match status" value="1"/>
</dbReference>
<dbReference type="InterPro" id="IPR016171">
    <property type="entry name" value="Vanillyl_alc_oxidase_C-sub2"/>
</dbReference>
<comment type="caution">
    <text evidence="4">The sequence shown here is derived from an EMBL/GenBank/DDBJ whole genome shotgun (WGS) entry which is preliminary data.</text>
</comment>
<dbReference type="PANTHER" id="PTHR43762:SF1">
    <property type="entry name" value="D-ARABINONO-1,4-LACTONE OXIDASE"/>
    <property type="match status" value="1"/>
</dbReference>
<evidence type="ECO:0000256" key="1">
    <source>
        <dbReference type="ARBA" id="ARBA00022630"/>
    </source>
</evidence>
<dbReference type="InterPro" id="IPR016169">
    <property type="entry name" value="FAD-bd_PCMH_sub2"/>
</dbReference>
<dbReference type="PIRSF" id="PIRSF000136">
    <property type="entry name" value="LGO_GLO"/>
    <property type="match status" value="1"/>
</dbReference>
<gene>
    <name evidence="4" type="ORF">NC661_11735</name>
</gene>
<evidence type="ECO:0000313" key="4">
    <source>
        <dbReference type="EMBL" id="MDC3421042.1"/>
    </source>
</evidence>
<accession>A0A9X4AID4</accession>
<evidence type="ECO:0000259" key="3">
    <source>
        <dbReference type="PROSITE" id="PS51387"/>
    </source>
</evidence>
<dbReference type="Pfam" id="PF04030">
    <property type="entry name" value="ALO"/>
    <property type="match status" value="1"/>
</dbReference>
<proteinExistence type="predicted"/>
<feature type="domain" description="FAD-binding PCMH-type" evidence="3">
    <location>
        <begin position="11"/>
        <end position="177"/>
    </location>
</feature>
<dbReference type="Proteomes" id="UP001145072">
    <property type="component" value="Unassembled WGS sequence"/>
</dbReference>
<dbReference type="SUPFAM" id="SSF56176">
    <property type="entry name" value="FAD-binding/transporter-associated domain-like"/>
    <property type="match status" value="1"/>
</dbReference>
<dbReference type="Gene3D" id="3.30.465.10">
    <property type="match status" value="1"/>
</dbReference>
<dbReference type="GO" id="GO:0071949">
    <property type="term" value="F:FAD binding"/>
    <property type="evidence" value="ECO:0007669"/>
    <property type="project" value="InterPro"/>
</dbReference>
<dbReference type="Gene3D" id="3.30.43.10">
    <property type="entry name" value="Uridine Diphospho-n-acetylenolpyruvylglucosamine Reductase, domain 2"/>
    <property type="match status" value="1"/>
</dbReference>
<reference evidence="4" key="1">
    <citation type="submission" date="2022-06" db="EMBL/GenBank/DDBJ databases">
        <title>Aquibacillus sp. a new bacterium isolated from soil saline samples.</title>
        <authorList>
            <person name="Galisteo C."/>
            <person name="De La Haba R."/>
            <person name="Sanchez-Porro C."/>
            <person name="Ventosa A."/>
        </authorList>
    </citation>
    <scope>NUCLEOTIDE SEQUENCE</scope>
    <source>
        <strain evidence="4">JCM 12387</strain>
    </source>
</reference>
<dbReference type="GO" id="GO:0080049">
    <property type="term" value="F:L-gulono-1,4-lactone dehydrogenase activity"/>
    <property type="evidence" value="ECO:0007669"/>
    <property type="project" value="TreeGrafter"/>
</dbReference>